<dbReference type="Proteomes" id="UP000516230">
    <property type="component" value="Chromosome"/>
</dbReference>
<dbReference type="PROSITE" id="PS51186">
    <property type="entry name" value="GNAT"/>
    <property type="match status" value="1"/>
</dbReference>
<dbReference type="KEGG" id="sgj:IAG43_32145"/>
<gene>
    <name evidence="2" type="ORF">IAG43_32145</name>
</gene>
<dbReference type="InterPro" id="IPR051822">
    <property type="entry name" value="Glycosyl_Hydrolase_84"/>
</dbReference>
<sequence>MRHSAAAPSAGTPHIRRYRPVDREAFAAVCVATAHEGGDSAAHYPDRELMPSVFAHPYAELEPDFAFVLDDGTGTAVGYVVGAPDTARFAERFRAEWLPSAGARFPLPVGEPRTPSDEIVLLLHRPERMVRPELAGHPAHLHIDLLPAWQGRGWGRALMRTLLDALHAAGVPAVHLSMVQANTGARAFYDRLGFRPLAVPETAPLWYLGRPTARDAFL</sequence>
<dbReference type="EMBL" id="CP060825">
    <property type="protein sequence ID" value="QNP67090.1"/>
    <property type="molecule type" value="Genomic_DNA"/>
</dbReference>
<dbReference type="SUPFAM" id="SSF55729">
    <property type="entry name" value="Acyl-CoA N-acyltransferases (Nat)"/>
    <property type="match status" value="1"/>
</dbReference>
<keyword evidence="2" id="KW-0808">Transferase</keyword>
<evidence type="ECO:0000313" key="3">
    <source>
        <dbReference type="Proteomes" id="UP000516230"/>
    </source>
</evidence>
<protein>
    <submittedName>
        <fullName evidence="2">GNAT family N-acetyltransferase</fullName>
    </submittedName>
</protein>
<evidence type="ECO:0000313" key="2">
    <source>
        <dbReference type="EMBL" id="QNP67090.1"/>
    </source>
</evidence>
<feature type="domain" description="N-acetyltransferase" evidence="1">
    <location>
        <begin position="13"/>
        <end position="218"/>
    </location>
</feature>
<dbReference type="InterPro" id="IPR016181">
    <property type="entry name" value="Acyl_CoA_acyltransferase"/>
</dbReference>
<organism evidence="2 3">
    <name type="scientific">Streptomyces genisteinicus</name>
    <dbReference type="NCBI Taxonomy" id="2768068"/>
    <lineage>
        <taxon>Bacteria</taxon>
        <taxon>Bacillati</taxon>
        <taxon>Actinomycetota</taxon>
        <taxon>Actinomycetes</taxon>
        <taxon>Kitasatosporales</taxon>
        <taxon>Streptomycetaceae</taxon>
        <taxon>Streptomyces</taxon>
    </lineage>
</organism>
<accession>A0A7H0I2S4</accession>
<dbReference type="RefSeq" id="WP_187744143.1">
    <property type="nucleotide sequence ID" value="NZ_CP060825.1"/>
</dbReference>
<keyword evidence="3" id="KW-1185">Reference proteome</keyword>
<dbReference type="Pfam" id="PF00583">
    <property type="entry name" value="Acetyltransf_1"/>
    <property type="match status" value="1"/>
</dbReference>
<dbReference type="GO" id="GO:0016747">
    <property type="term" value="F:acyltransferase activity, transferring groups other than amino-acyl groups"/>
    <property type="evidence" value="ECO:0007669"/>
    <property type="project" value="InterPro"/>
</dbReference>
<name>A0A7H0I2S4_9ACTN</name>
<dbReference type="PANTHER" id="PTHR13170">
    <property type="entry name" value="O-GLCNACASE"/>
    <property type="match status" value="1"/>
</dbReference>
<dbReference type="CDD" id="cd04301">
    <property type="entry name" value="NAT_SF"/>
    <property type="match status" value="1"/>
</dbReference>
<evidence type="ECO:0000259" key="1">
    <source>
        <dbReference type="PROSITE" id="PS51186"/>
    </source>
</evidence>
<dbReference type="Gene3D" id="3.40.630.30">
    <property type="match status" value="1"/>
</dbReference>
<dbReference type="PANTHER" id="PTHR13170:SF16">
    <property type="entry name" value="PROTEIN O-GLCNACASE"/>
    <property type="match status" value="1"/>
</dbReference>
<dbReference type="AlphaFoldDB" id="A0A7H0I2S4"/>
<reference evidence="2 3" key="1">
    <citation type="submission" date="2020-08" db="EMBL/GenBank/DDBJ databases">
        <title>A novel species.</title>
        <authorList>
            <person name="Gao J."/>
        </authorList>
    </citation>
    <scope>NUCLEOTIDE SEQUENCE [LARGE SCALE GENOMIC DNA]</scope>
    <source>
        <strain evidence="2 3">CRPJ-33</strain>
    </source>
</reference>
<proteinExistence type="predicted"/>
<dbReference type="InterPro" id="IPR000182">
    <property type="entry name" value="GNAT_dom"/>
</dbReference>